<dbReference type="Proteomes" id="UP001321786">
    <property type="component" value="Chromosome"/>
</dbReference>
<dbReference type="Gene3D" id="3.30.1230.10">
    <property type="entry name" value="YlxR-like"/>
    <property type="match status" value="1"/>
</dbReference>
<name>A0AAU9E9A6_9FIRM</name>
<dbReference type="EMBL" id="AP028654">
    <property type="protein sequence ID" value="BEP29332.1"/>
    <property type="molecule type" value="Genomic_DNA"/>
</dbReference>
<dbReference type="SUPFAM" id="SSF64376">
    <property type="entry name" value="YlxR-like"/>
    <property type="match status" value="1"/>
</dbReference>
<evidence type="ECO:0000259" key="1">
    <source>
        <dbReference type="Pfam" id="PF04296"/>
    </source>
</evidence>
<dbReference type="NCBIfam" id="NF047356">
    <property type="entry name" value="RNA_bind_RnpM"/>
    <property type="match status" value="1"/>
</dbReference>
<dbReference type="PANTHER" id="PTHR34215:SF1">
    <property type="entry name" value="YLXR DOMAIN-CONTAINING PROTEIN"/>
    <property type="match status" value="1"/>
</dbReference>
<sequence length="90" mass="10614">MKKKKIPLRKCVACNEQKTKKELIRVVKTKENEFFVDFTGKANGRGAYICPKIECFNIAFKKDSFSRSFHVKVSDEIYEKLKKELTDYEK</sequence>
<dbReference type="InterPro" id="IPR035931">
    <property type="entry name" value="YlxR-like_sf"/>
</dbReference>
<dbReference type="InterPro" id="IPR037465">
    <property type="entry name" value="YlxR"/>
</dbReference>
<dbReference type="Pfam" id="PF04296">
    <property type="entry name" value="YlxR"/>
    <property type="match status" value="1"/>
</dbReference>
<dbReference type="RefSeq" id="WP_338534974.1">
    <property type="nucleotide sequence ID" value="NZ_AP028654.1"/>
</dbReference>
<keyword evidence="3" id="KW-1185">Reference proteome</keyword>
<evidence type="ECO:0000313" key="3">
    <source>
        <dbReference type="Proteomes" id="UP001321786"/>
    </source>
</evidence>
<dbReference type="PANTHER" id="PTHR34215">
    <property type="entry name" value="BLL0784 PROTEIN"/>
    <property type="match status" value="1"/>
</dbReference>
<reference evidence="2 3" key="1">
    <citation type="submission" date="2023-08" db="EMBL/GenBank/DDBJ databases">
        <title>Helicovermis profunda gen. nov., sp. nov., a novel mesophilic, fermentative bacterium within the Bacillota from a deep-sea hydrothermal vent chimney.</title>
        <authorList>
            <person name="Miyazaki U."/>
            <person name="Mizutani D."/>
            <person name="Hashimoto Y."/>
            <person name="Tame A."/>
            <person name="Sawayama S."/>
            <person name="Miyazaki J."/>
            <person name="Takai K."/>
            <person name="Nakagawa S."/>
        </authorList>
    </citation>
    <scope>NUCLEOTIDE SEQUENCE [LARGE SCALE GENOMIC DNA]</scope>
    <source>
        <strain evidence="2 3">S502</strain>
    </source>
</reference>
<feature type="domain" description="YlxR" evidence="1">
    <location>
        <begin position="9"/>
        <end position="83"/>
    </location>
</feature>
<protein>
    <submittedName>
        <fullName evidence="2">YlxR family protein</fullName>
    </submittedName>
</protein>
<accession>A0AAU9E9A6</accession>
<organism evidence="2 3">
    <name type="scientific">Helicovermis profundi</name>
    <dbReference type="NCBI Taxonomy" id="3065157"/>
    <lineage>
        <taxon>Bacteria</taxon>
        <taxon>Bacillati</taxon>
        <taxon>Bacillota</taxon>
        <taxon>Clostridia</taxon>
        <taxon>Helicovermis</taxon>
    </lineage>
</organism>
<dbReference type="InterPro" id="IPR007393">
    <property type="entry name" value="YlxR_dom"/>
</dbReference>
<evidence type="ECO:0000313" key="2">
    <source>
        <dbReference type="EMBL" id="BEP29332.1"/>
    </source>
</evidence>
<proteinExistence type="predicted"/>
<gene>
    <name evidence="2" type="ORF">HLPR_16630</name>
</gene>
<dbReference type="AlphaFoldDB" id="A0AAU9E9A6"/>
<dbReference type="KEGG" id="hprf:HLPR_16630"/>
<dbReference type="CDD" id="cd00279">
    <property type="entry name" value="YlxR"/>
    <property type="match status" value="1"/>
</dbReference>